<dbReference type="GO" id="GO:0051287">
    <property type="term" value="F:NAD binding"/>
    <property type="evidence" value="ECO:0007669"/>
    <property type="project" value="InterPro"/>
</dbReference>
<proteinExistence type="inferred from homology"/>
<dbReference type="InterPro" id="IPR014027">
    <property type="entry name" value="UDP-Glc/GDP-Man_DH_C"/>
</dbReference>
<dbReference type="OrthoDB" id="9803238at2"/>
<dbReference type="Proteomes" id="UP000028302">
    <property type="component" value="Unassembled WGS sequence"/>
</dbReference>
<feature type="binding site" evidence="11">
    <location>
        <position position="35"/>
    </location>
    <ligand>
        <name>NAD(+)</name>
        <dbReference type="ChEBI" id="CHEBI:57540"/>
    </ligand>
</feature>
<feature type="binding site" evidence="10">
    <location>
        <begin position="255"/>
        <end position="259"/>
    </location>
    <ligand>
        <name>substrate</name>
    </ligand>
</feature>
<dbReference type="GO" id="GO:0006065">
    <property type="term" value="P:UDP-glucuronate biosynthetic process"/>
    <property type="evidence" value="ECO:0007669"/>
    <property type="project" value="UniProtKB-UniPathway"/>
</dbReference>
<name>A0A084IMF0_SALHC</name>
<keyword evidence="5 8" id="KW-0560">Oxidoreductase</keyword>
<feature type="binding site" evidence="10">
    <location>
        <position position="210"/>
    </location>
    <ligand>
        <name>substrate</name>
    </ligand>
</feature>
<organism evidence="13 14">
    <name type="scientific">Salinisphaera hydrothermalis (strain C41B8)</name>
    <dbReference type="NCBI Taxonomy" id="1304275"/>
    <lineage>
        <taxon>Bacteria</taxon>
        <taxon>Pseudomonadati</taxon>
        <taxon>Pseudomonadota</taxon>
        <taxon>Gammaproteobacteria</taxon>
        <taxon>Salinisphaerales</taxon>
        <taxon>Salinisphaeraceae</taxon>
        <taxon>Salinisphaera</taxon>
    </lineage>
</organism>
<dbReference type="InterPro" id="IPR008927">
    <property type="entry name" value="6-PGluconate_DH-like_C_sf"/>
</dbReference>
<comment type="pathway">
    <text evidence="1">Nucleotide-sugar biosynthesis; UDP-alpha-D-glucuronate biosynthesis; UDP-alpha-D-glucuronate from UDP-alpha-D-glucose: step 1/1.</text>
</comment>
<feature type="binding site" evidence="10">
    <location>
        <begin position="155"/>
        <end position="158"/>
    </location>
    <ligand>
        <name>substrate</name>
    </ligand>
</feature>
<evidence type="ECO:0000313" key="13">
    <source>
        <dbReference type="EMBL" id="KEZ77884.1"/>
    </source>
</evidence>
<dbReference type="PANTHER" id="PTHR43750:SF3">
    <property type="entry name" value="UDP-GLUCOSE 6-DEHYDROGENASE TUAD"/>
    <property type="match status" value="1"/>
</dbReference>
<dbReference type="SUPFAM" id="SSF48179">
    <property type="entry name" value="6-phosphogluconate dehydrogenase C-terminal domain-like"/>
    <property type="match status" value="1"/>
</dbReference>
<feature type="binding site" evidence="11">
    <location>
        <position position="30"/>
    </location>
    <ligand>
        <name>NAD(+)</name>
        <dbReference type="ChEBI" id="CHEBI:57540"/>
    </ligand>
</feature>
<dbReference type="GO" id="GO:0003979">
    <property type="term" value="F:UDP-glucose 6-dehydrogenase activity"/>
    <property type="evidence" value="ECO:0007669"/>
    <property type="project" value="UniProtKB-EC"/>
</dbReference>
<dbReference type="InterPro" id="IPR014026">
    <property type="entry name" value="UDP-Glc/GDP-Man_DH_dimer"/>
</dbReference>
<dbReference type="SUPFAM" id="SSF51735">
    <property type="entry name" value="NAD(P)-binding Rossmann-fold domains"/>
    <property type="match status" value="1"/>
</dbReference>
<dbReference type="STRING" id="1304275.C41B8_07552"/>
<evidence type="ECO:0000256" key="1">
    <source>
        <dbReference type="ARBA" id="ARBA00004701"/>
    </source>
</evidence>
<evidence type="ECO:0000256" key="3">
    <source>
        <dbReference type="ARBA" id="ARBA00012954"/>
    </source>
</evidence>
<evidence type="ECO:0000256" key="10">
    <source>
        <dbReference type="PIRSR" id="PIRSR500134-2"/>
    </source>
</evidence>
<evidence type="ECO:0000256" key="9">
    <source>
        <dbReference type="PIRSR" id="PIRSR500134-1"/>
    </source>
</evidence>
<sequence>MRVTIFGTGYVGLVTGACLAHSGNHVVCVDIDEDKIARLTRGEIPIYEPGLETLVHDNVEAGRLRFTTDAAAAIDHGMLQFIAVGTPPDEDGSADLKYVLKVAETIGAHMTDYRLVITKSTVPVGTSDKVREQLAQAISARGASVEFDVASNPEFLKEGAAIDDFMKPDRVVVGVDNERAADHLRALYAPFNRQHDRTMVMDIRSAELTKYAANIMLATKISLMNELSQVADRLDADIEQVRKAIGADHRIGYHFIYPGCGFGGSCFPKDVRALAHTASKIGYETEIINAVERVNNRQKTVLFDKLQAHFDGDLAGKTVALWGLAFKPNTDDMREAPACTLMEALWDAGATVRAFDPEAMDETRRIYGERDDLVLCHDAEEAATDADALVLVTEWHIFRTPDFHELARLMKQPVLVDGRNIYKPSYVAAAGFSYYGIGRSAATGAQRTVG</sequence>
<feature type="binding site" evidence="11">
    <location>
        <position position="269"/>
    </location>
    <ligand>
        <name>NAD(+)</name>
        <dbReference type="ChEBI" id="CHEBI:57540"/>
    </ligand>
</feature>
<feature type="binding site" evidence="10">
    <location>
        <position position="263"/>
    </location>
    <ligand>
        <name>substrate</name>
    </ligand>
</feature>
<dbReference type="SMART" id="SM00984">
    <property type="entry name" value="UDPG_MGDP_dh_C"/>
    <property type="match status" value="1"/>
</dbReference>
<feature type="domain" description="UDP-glucose/GDP-mannose dehydrogenase C-terminal" evidence="12">
    <location>
        <begin position="320"/>
        <end position="424"/>
    </location>
</feature>
<dbReference type="InterPro" id="IPR017476">
    <property type="entry name" value="UDP-Glc/GDP-Man"/>
</dbReference>
<dbReference type="EC" id="1.1.1.22" evidence="3 8"/>
<comment type="caution">
    <text evidence="13">The sequence shown here is derived from an EMBL/GenBank/DDBJ whole genome shotgun (WGS) entry which is preliminary data.</text>
</comment>
<evidence type="ECO:0000256" key="8">
    <source>
        <dbReference type="PIRNR" id="PIRNR000124"/>
    </source>
</evidence>
<dbReference type="InterPro" id="IPR036291">
    <property type="entry name" value="NAD(P)-bd_dom_sf"/>
</dbReference>
<comment type="catalytic activity">
    <reaction evidence="7 8">
        <text>UDP-alpha-D-glucose + 2 NAD(+) + H2O = UDP-alpha-D-glucuronate + 2 NADH + 3 H(+)</text>
        <dbReference type="Rhea" id="RHEA:23596"/>
        <dbReference type="ChEBI" id="CHEBI:15377"/>
        <dbReference type="ChEBI" id="CHEBI:15378"/>
        <dbReference type="ChEBI" id="CHEBI:57540"/>
        <dbReference type="ChEBI" id="CHEBI:57945"/>
        <dbReference type="ChEBI" id="CHEBI:58052"/>
        <dbReference type="ChEBI" id="CHEBI:58885"/>
        <dbReference type="EC" id="1.1.1.22"/>
    </reaction>
</comment>
<evidence type="ECO:0000256" key="7">
    <source>
        <dbReference type="ARBA" id="ARBA00047473"/>
    </source>
</evidence>
<evidence type="ECO:0000256" key="4">
    <source>
        <dbReference type="ARBA" id="ARBA00015132"/>
    </source>
</evidence>
<dbReference type="Pfam" id="PF00984">
    <property type="entry name" value="UDPG_MGDP_dh"/>
    <property type="match status" value="1"/>
</dbReference>
<dbReference type="AlphaFoldDB" id="A0A084IMF0"/>
<feature type="active site" description="Nucleophile" evidence="9">
    <location>
        <position position="266"/>
    </location>
</feature>
<dbReference type="NCBIfam" id="TIGR03026">
    <property type="entry name" value="NDP-sugDHase"/>
    <property type="match status" value="1"/>
</dbReference>
<evidence type="ECO:0000259" key="12">
    <source>
        <dbReference type="SMART" id="SM00984"/>
    </source>
</evidence>
<dbReference type="EMBL" id="APNK01000008">
    <property type="protein sequence ID" value="KEZ77884.1"/>
    <property type="molecule type" value="Genomic_DNA"/>
</dbReference>
<dbReference type="PIRSF" id="PIRSF500134">
    <property type="entry name" value="UDPglc_DH_bac"/>
    <property type="match status" value="1"/>
</dbReference>
<evidence type="ECO:0000256" key="11">
    <source>
        <dbReference type="PIRSR" id="PIRSR500134-3"/>
    </source>
</evidence>
<dbReference type="eggNOG" id="COG1004">
    <property type="taxonomic scope" value="Bacteria"/>
</dbReference>
<dbReference type="Gene3D" id="3.40.50.720">
    <property type="entry name" value="NAD(P)-binding Rossmann-like Domain"/>
    <property type="match status" value="2"/>
</dbReference>
<dbReference type="InterPro" id="IPR028357">
    <property type="entry name" value="UDPglc_DH_bac"/>
</dbReference>
<feature type="binding site" evidence="11">
    <location>
        <position position="121"/>
    </location>
    <ligand>
        <name>NAD(+)</name>
        <dbReference type="ChEBI" id="CHEBI:57540"/>
    </ligand>
</feature>
<dbReference type="Gene3D" id="1.20.5.100">
    <property type="entry name" value="Cytochrome c1, transmembrane anchor, C-terminal"/>
    <property type="match status" value="1"/>
</dbReference>
<dbReference type="GO" id="GO:0000271">
    <property type="term" value="P:polysaccharide biosynthetic process"/>
    <property type="evidence" value="ECO:0007669"/>
    <property type="project" value="InterPro"/>
</dbReference>
<evidence type="ECO:0000313" key="14">
    <source>
        <dbReference type="Proteomes" id="UP000028302"/>
    </source>
</evidence>
<keyword evidence="6 8" id="KW-0520">NAD</keyword>
<gene>
    <name evidence="13" type="ORF">C41B8_07552</name>
</gene>
<dbReference type="Pfam" id="PF03721">
    <property type="entry name" value="UDPG_MGDP_dh_N"/>
    <property type="match status" value="1"/>
</dbReference>
<dbReference type="Pfam" id="PF03720">
    <property type="entry name" value="UDPG_MGDP_dh_C"/>
    <property type="match status" value="1"/>
</dbReference>
<comment type="similarity">
    <text evidence="2 8">Belongs to the UDP-glucose/GDP-mannose dehydrogenase family.</text>
</comment>
<feature type="binding site" evidence="11">
    <location>
        <position position="334"/>
    </location>
    <ligand>
        <name>NAD(+)</name>
        <dbReference type="ChEBI" id="CHEBI:57540"/>
    </ligand>
</feature>
<dbReference type="PATRIC" id="fig|1304275.5.peg.1542"/>
<dbReference type="SUPFAM" id="SSF52413">
    <property type="entry name" value="UDP-glucose/GDP-mannose dehydrogenase C-terminal domain"/>
    <property type="match status" value="1"/>
</dbReference>
<keyword evidence="14" id="KW-1185">Reference proteome</keyword>
<protein>
    <recommendedName>
        <fullName evidence="4 8">UDP-glucose 6-dehydrogenase</fullName>
        <ecNumber evidence="3 8">1.1.1.22</ecNumber>
    </recommendedName>
</protein>
<feature type="binding site" evidence="11">
    <location>
        <position position="86"/>
    </location>
    <ligand>
        <name>NAD(+)</name>
        <dbReference type="ChEBI" id="CHEBI:57540"/>
    </ligand>
</feature>
<accession>A0A084IMF0</accession>
<dbReference type="InterPro" id="IPR036220">
    <property type="entry name" value="UDP-Glc/GDP-Man_DH_C_sf"/>
</dbReference>
<dbReference type="PIRSF" id="PIRSF000124">
    <property type="entry name" value="UDPglc_GDPman_dh"/>
    <property type="match status" value="1"/>
</dbReference>
<dbReference type="UniPathway" id="UPA00038">
    <property type="reaction ID" value="UER00491"/>
</dbReference>
<dbReference type="PANTHER" id="PTHR43750">
    <property type="entry name" value="UDP-GLUCOSE 6-DEHYDROGENASE TUAD"/>
    <property type="match status" value="1"/>
</dbReference>
<feature type="binding site" evidence="10">
    <location>
        <position position="327"/>
    </location>
    <ligand>
        <name>substrate</name>
    </ligand>
</feature>
<evidence type="ECO:0000256" key="2">
    <source>
        <dbReference type="ARBA" id="ARBA00006601"/>
    </source>
</evidence>
<dbReference type="PROSITE" id="PS51257">
    <property type="entry name" value="PROKAR_LIPOPROTEIN"/>
    <property type="match status" value="1"/>
</dbReference>
<feature type="binding site" evidence="11">
    <location>
        <position position="158"/>
    </location>
    <ligand>
        <name>NAD(+)</name>
        <dbReference type="ChEBI" id="CHEBI:57540"/>
    </ligand>
</feature>
<dbReference type="RefSeq" id="WP_037336278.1">
    <property type="nucleotide sequence ID" value="NZ_APNK01000008.1"/>
</dbReference>
<reference evidence="13 14" key="1">
    <citation type="submission" date="2013-03" db="EMBL/GenBank/DDBJ databases">
        <title>Salinisphaera hydrothermalis C41B8 Genome Sequencing.</title>
        <authorList>
            <person name="Li C."/>
            <person name="Lai Q."/>
            <person name="Shao Z."/>
        </authorList>
    </citation>
    <scope>NUCLEOTIDE SEQUENCE [LARGE SCALE GENOMIC DNA]</scope>
    <source>
        <strain evidence="13 14">C41B8</strain>
    </source>
</reference>
<evidence type="ECO:0000256" key="5">
    <source>
        <dbReference type="ARBA" id="ARBA00023002"/>
    </source>
</evidence>
<dbReference type="InterPro" id="IPR001732">
    <property type="entry name" value="UDP-Glc/GDP-Man_DH_N"/>
</dbReference>
<evidence type="ECO:0000256" key="6">
    <source>
        <dbReference type="ARBA" id="ARBA00023027"/>
    </source>
</evidence>